<dbReference type="EMBL" id="PPTA01000002">
    <property type="protein sequence ID" value="TFB06337.1"/>
    <property type="molecule type" value="Genomic_DNA"/>
</dbReference>
<proteinExistence type="predicted"/>
<name>A0ABY2HDC2_9HYPO</name>
<sequence length="72" mass="8014">MSSNLEGLRAGCPESVLFSNRRRSDGISLASRNEDGGERRKHLRCRIAKSTIQVPLSVPKQSSSRRSTLFEP</sequence>
<gene>
    <name evidence="1" type="ORF">CCMA1212_001996</name>
</gene>
<protein>
    <submittedName>
        <fullName evidence="1">Uncharacterized protein</fullName>
    </submittedName>
</protein>
<dbReference type="GeneID" id="300573851"/>
<accession>A0ABY2HDC2</accession>
<dbReference type="Proteomes" id="UP001642720">
    <property type="component" value="Unassembled WGS sequence"/>
</dbReference>
<keyword evidence="2" id="KW-1185">Reference proteome</keyword>
<dbReference type="RefSeq" id="XP_073562538.1">
    <property type="nucleotide sequence ID" value="XM_073699401.1"/>
</dbReference>
<reference evidence="1 2" key="1">
    <citation type="submission" date="2018-01" db="EMBL/GenBank/DDBJ databases">
        <title>Genome characterization of the sugarcane-associated fungus Trichoderma ghanense CCMA-1212 and their application in lignocelulose bioconversion.</title>
        <authorList>
            <person name="Steindorff A.S."/>
            <person name="Mendes T.D."/>
            <person name="Vilela E.S.D."/>
            <person name="Rodrigues D.S."/>
            <person name="Formighieri E.F."/>
            <person name="Melo I.S."/>
            <person name="Favaro L.C.L."/>
        </authorList>
    </citation>
    <scope>NUCLEOTIDE SEQUENCE [LARGE SCALE GENOMIC DNA]</scope>
    <source>
        <strain evidence="1 2">CCMA-1212</strain>
    </source>
</reference>
<evidence type="ECO:0000313" key="2">
    <source>
        <dbReference type="Proteomes" id="UP001642720"/>
    </source>
</evidence>
<organism evidence="1 2">
    <name type="scientific">Trichoderma ghanense</name>
    <dbReference type="NCBI Taxonomy" id="65468"/>
    <lineage>
        <taxon>Eukaryota</taxon>
        <taxon>Fungi</taxon>
        <taxon>Dikarya</taxon>
        <taxon>Ascomycota</taxon>
        <taxon>Pezizomycotina</taxon>
        <taxon>Sordariomycetes</taxon>
        <taxon>Hypocreomycetidae</taxon>
        <taxon>Hypocreales</taxon>
        <taxon>Hypocreaceae</taxon>
        <taxon>Trichoderma</taxon>
    </lineage>
</organism>
<comment type="caution">
    <text evidence="1">The sequence shown here is derived from an EMBL/GenBank/DDBJ whole genome shotgun (WGS) entry which is preliminary data.</text>
</comment>
<evidence type="ECO:0000313" key="1">
    <source>
        <dbReference type="EMBL" id="TFB06337.1"/>
    </source>
</evidence>